<evidence type="ECO:0000313" key="2">
    <source>
        <dbReference type="Proteomes" id="UP000215563"/>
    </source>
</evidence>
<dbReference type="InterPro" id="IPR021133">
    <property type="entry name" value="HEAT_type_2"/>
</dbReference>
<evidence type="ECO:0000313" key="1">
    <source>
        <dbReference type="EMBL" id="OXM55046.1"/>
    </source>
</evidence>
<organism evidence="1 2">
    <name type="scientific">Amycolatopsis alba DSM 44262</name>
    <dbReference type="NCBI Taxonomy" id="1125972"/>
    <lineage>
        <taxon>Bacteria</taxon>
        <taxon>Bacillati</taxon>
        <taxon>Actinomycetota</taxon>
        <taxon>Actinomycetes</taxon>
        <taxon>Pseudonocardiales</taxon>
        <taxon>Pseudonocardiaceae</taxon>
        <taxon>Amycolatopsis</taxon>
    </lineage>
</organism>
<evidence type="ECO:0008006" key="3">
    <source>
        <dbReference type="Google" id="ProtNLM"/>
    </source>
</evidence>
<dbReference type="PROSITE" id="PS50077">
    <property type="entry name" value="HEAT_REPEAT"/>
    <property type="match status" value="1"/>
</dbReference>
<dbReference type="InterPro" id="IPR016024">
    <property type="entry name" value="ARM-type_fold"/>
</dbReference>
<sequence length="132" mass="14272">MAKHRFASLRLGAMLGLADMADLMALDPVAGGLTDRSPRVREAAADAVRRLRHAGSADDVLAHPVHPLLVKALGDRQAKVRVAAARALGSLGDHNSLREHSHSLRGEQAELDQILNNQIPPLDKIWQLDDTT</sequence>
<keyword evidence="2" id="KW-1185">Reference proteome</keyword>
<accession>A0A229S803</accession>
<dbReference type="AlphaFoldDB" id="A0A229S803"/>
<name>A0A229S803_AMYAL</name>
<dbReference type="EMBL" id="NMQU01000008">
    <property type="protein sequence ID" value="OXM55046.1"/>
    <property type="molecule type" value="Genomic_DNA"/>
</dbReference>
<dbReference type="Gene3D" id="1.25.10.10">
    <property type="entry name" value="Leucine-rich Repeat Variant"/>
    <property type="match status" value="1"/>
</dbReference>
<dbReference type="InterPro" id="IPR011989">
    <property type="entry name" value="ARM-like"/>
</dbReference>
<gene>
    <name evidence="1" type="ORF">CFP75_02155</name>
</gene>
<comment type="caution">
    <text evidence="1">The sequence shown here is derived from an EMBL/GenBank/DDBJ whole genome shotgun (WGS) entry which is preliminary data.</text>
</comment>
<protein>
    <recommendedName>
        <fullName evidence="3">HEAT repeat domain-containing protein</fullName>
    </recommendedName>
</protein>
<dbReference type="SUPFAM" id="SSF48371">
    <property type="entry name" value="ARM repeat"/>
    <property type="match status" value="1"/>
</dbReference>
<reference evidence="1 2" key="1">
    <citation type="submission" date="2017-07" db="EMBL/GenBank/DDBJ databases">
        <title>Amycolatopsis alba DSM 44262 Genome sequencing and assembly.</title>
        <authorList>
            <person name="Kaur N."/>
            <person name="Mayilraj S."/>
        </authorList>
    </citation>
    <scope>NUCLEOTIDE SEQUENCE [LARGE SCALE GENOMIC DNA]</scope>
    <source>
        <strain evidence="1 2">DSM 44262</strain>
    </source>
</reference>
<dbReference type="Pfam" id="PF13513">
    <property type="entry name" value="HEAT_EZ"/>
    <property type="match status" value="1"/>
</dbReference>
<dbReference type="Proteomes" id="UP000215563">
    <property type="component" value="Unassembled WGS sequence"/>
</dbReference>
<proteinExistence type="predicted"/>